<accession>A0AAV3PXS0</accession>
<name>A0AAV3PXS0_LITER</name>
<protein>
    <submittedName>
        <fullName evidence="2">Uncharacterized protein</fullName>
    </submittedName>
</protein>
<comment type="caution">
    <text evidence="2">The sequence shown here is derived from an EMBL/GenBank/DDBJ whole genome shotgun (WGS) entry which is preliminary data.</text>
</comment>
<sequence>MKNGKDKRGGRFKAYQYQENEQNLMSNKENKRKQIEISIENKGLLSYFLEVLLYHLLALLLFTVFFELIASLVACFVCIYKNEKREKDAVHEIERISPRNRERKIVTLVAFYGS</sequence>
<keyword evidence="1" id="KW-1133">Transmembrane helix</keyword>
<keyword evidence="1" id="KW-0472">Membrane</keyword>
<dbReference type="AlphaFoldDB" id="A0AAV3PXS0"/>
<dbReference type="Proteomes" id="UP001454036">
    <property type="component" value="Unassembled WGS sequence"/>
</dbReference>
<keyword evidence="3" id="KW-1185">Reference proteome</keyword>
<gene>
    <name evidence="2" type="ORF">LIER_12655</name>
</gene>
<keyword evidence="1" id="KW-0812">Transmembrane</keyword>
<evidence type="ECO:0000256" key="1">
    <source>
        <dbReference type="SAM" id="Phobius"/>
    </source>
</evidence>
<feature type="transmembrane region" description="Helical" evidence="1">
    <location>
        <begin position="52"/>
        <end position="80"/>
    </location>
</feature>
<organism evidence="2 3">
    <name type="scientific">Lithospermum erythrorhizon</name>
    <name type="common">Purple gromwell</name>
    <name type="synonym">Lithospermum officinale var. erythrorhizon</name>
    <dbReference type="NCBI Taxonomy" id="34254"/>
    <lineage>
        <taxon>Eukaryota</taxon>
        <taxon>Viridiplantae</taxon>
        <taxon>Streptophyta</taxon>
        <taxon>Embryophyta</taxon>
        <taxon>Tracheophyta</taxon>
        <taxon>Spermatophyta</taxon>
        <taxon>Magnoliopsida</taxon>
        <taxon>eudicotyledons</taxon>
        <taxon>Gunneridae</taxon>
        <taxon>Pentapetalae</taxon>
        <taxon>asterids</taxon>
        <taxon>lamiids</taxon>
        <taxon>Boraginales</taxon>
        <taxon>Boraginaceae</taxon>
        <taxon>Boraginoideae</taxon>
        <taxon>Lithospermeae</taxon>
        <taxon>Lithospermum</taxon>
    </lineage>
</organism>
<evidence type="ECO:0000313" key="2">
    <source>
        <dbReference type="EMBL" id="GAA0154767.1"/>
    </source>
</evidence>
<reference evidence="2 3" key="1">
    <citation type="submission" date="2024-01" db="EMBL/GenBank/DDBJ databases">
        <title>The complete chloroplast genome sequence of Lithospermum erythrorhizon: insights into the phylogenetic relationship among Boraginaceae species and the maternal lineages of purple gromwells.</title>
        <authorList>
            <person name="Okada T."/>
            <person name="Watanabe K."/>
        </authorList>
    </citation>
    <scope>NUCLEOTIDE SEQUENCE [LARGE SCALE GENOMIC DNA]</scope>
</reference>
<dbReference type="EMBL" id="BAABME010002467">
    <property type="protein sequence ID" value="GAA0154767.1"/>
    <property type="molecule type" value="Genomic_DNA"/>
</dbReference>
<evidence type="ECO:0000313" key="3">
    <source>
        <dbReference type="Proteomes" id="UP001454036"/>
    </source>
</evidence>
<proteinExistence type="predicted"/>